<organism evidence="2 3">
    <name type="scientific">Funneliformis geosporum</name>
    <dbReference type="NCBI Taxonomy" id="1117311"/>
    <lineage>
        <taxon>Eukaryota</taxon>
        <taxon>Fungi</taxon>
        <taxon>Fungi incertae sedis</taxon>
        <taxon>Mucoromycota</taxon>
        <taxon>Glomeromycotina</taxon>
        <taxon>Glomeromycetes</taxon>
        <taxon>Glomerales</taxon>
        <taxon>Glomeraceae</taxon>
        <taxon>Funneliformis</taxon>
    </lineage>
</organism>
<keyword evidence="1" id="KW-0175">Coiled coil</keyword>
<keyword evidence="3" id="KW-1185">Reference proteome</keyword>
<gene>
    <name evidence="2" type="ORF">FWILDA_LOCUS11622</name>
</gene>
<protein>
    <submittedName>
        <fullName evidence="2">14768_t:CDS:1</fullName>
    </submittedName>
</protein>
<dbReference type="AlphaFoldDB" id="A0A9W4SXI4"/>
<sequence>IDENYNELHFDIKQAERELLKEVRILDDKGIEANDYIESSLIKKAEKGQGLKPNSILKSYEMTKERTDWKGLAKIERAKTRLARLEVKIEKAKVKGEDIHELTEKYEKLETAIIYY</sequence>
<feature type="non-terminal residue" evidence="2">
    <location>
        <position position="116"/>
    </location>
</feature>
<reference evidence="2" key="1">
    <citation type="submission" date="2022-08" db="EMBL/GenBank/DDBJ databases">
        <authorList>
            <person name="Kallberg Y."/>
            <person name="Tangrot J."/>
            <person name="Rosling A."/>
        </authorList>
    </citation>
    <scope>NUCLEOTIDE SEQUENCE</scope>
    <source>
        <strain evidence="2">Wild A</strain>
    </source>
</reference>
<evidence type="ECO:0000313" key="2">
    <source>
        <dbReference type="EMBL" id="CAI2184527.1"/>
    </source>
</evidence>
<dbReference type="EMBL" id="CAMKVN010003361">
    <property type="protein sequence ID" value="CAI2184527.1"/>
    <property type="molecule type" value="Genomic_DNA"/>
</dbReference>
<accession>A0A9W4SXI4</accession>
<proteinExistence type="predicted"/>
<evidence type="ECO:0000313" key="3">
    <source>
        <dbReference type="Proteomes" id="UP001153678"/>
    </source>
</evidence>
<evidence type="ECO:0000256" key="1">
    <source>
        <dbReference type="SAM" id="Coils"/>
    </source>
</evidence>
<dbReference type="Proteomes" id="UP001153678">
    <property type="component" value="Unassembled WGS sequence"/>
</dbReference>
<feature type="coiled-coil region" evidence="1">
    <location>
        <begin position="75"/>
        <end position="112"/>
    </location>
</feature>
<comment type="caution">
    <text evidence="2">The sequence shown here is derived from an EMBL/GenBank/DDBJ whole genome shotgun (WGS) entry which is preliminary data.</text>
</comment>
<name>A0A9W4SXI4_9GLOM</name>